<keyword evidence="2" id="KW-0472">Membrane</keyword>
<reference evidence="4" key="1">
    <citation type="journal article" date="2015" name="Nat. Genet.">
        <title>The genome and transcriptome of the zoonotic hookworm Ancylostoma ceylanicum identify infection-specific gene families.</title>
        <authorList>
            <person name="Schwarz E.M."/>
            <person name="Hu Y."/>
            <person name="Antoshechkin I."/>
            <person name="Miller M.M."/>
            <person name="Sternberg P.W."/>
            <person name="Aroian R.V."/>
        </authorList>
    </citation>
    <scope>NUCLEOTIDE SEQUENCE</scope>
    <source>
        <strain evidence="4">HY135</strain>
    </source>
</reference>
<feature type="transmembrane region" description="Helical" evidence="2">
    <location>
        <begin position="59"/>
        <end position="79"/>
    </location>
</feature>
<dbReference type="EMBL" id="JARK01001374">
    <property type="protein sequence ID" value="EYC15072.1"/>
    <property type="molecule type" value="Genomic_DNA"/>
</dbReference>
<evidence type="ECO:0000256" key="1">
    <source>
        <dbReference type="SAM" id="MobiDB-lite"/>
    </source>
</evidence>
<comment type="caution">
    <text evidence="3">The sequence shown here is derived from an EMBL/GenBank/DDBJ whole genome shotgun (WGS) entry which is preliminary data.</text>
</comment>
<feature type="compositionally biased region" description="Polar residues" evidence="1">
    <location>
        <begin position="1"/>
        <end position="19"/>
    </location>
</feature>
<feature type="region of interest" description="Disordered" evidence="1">
    <location>
        <begin position="1"/>
        <end position="49"/>
    </location>
</feature>
<evidence type="ECO:0000313" key="4">
    <source>
        <dbReference type="Proteomes" id="UP000024635"/>
    </source>
</evidence>
<feature type="compositionally biased region" description="Polar residues" evidence="1">
    <location>
        <begin position="40"/>
        <end position="49"/>
    </location>
</feature>
<organism evidence="3 4">
    <name type="scientific">Ancylostoma ceylanicum</name>
    <dbReference type="NCBI Taxonomy" id="53326"/>
    <lineage>
        <taxon>Eukaryota</taxon>
        <taxon>Metazoa</taxon>
        <taxon>Ecdysozoa</taxon>
        <taxon>Nematoda</taxon>
        <taxon>Chromadorea</taxon>
        <taxon>Rhabditida</taxon>
        <taxon>Rhabditina</taxon>
        <taxon>Rhabditomorpha</taxon>
        <taxon>Strongyloidea</taxon>
        <taxon>Ancylostomatidae</taxon>
        <taxon>Ancylostomatinae</taxon>
        <taxon>Ancylostoma</taxon>
    </lineage>
</organism>
<proteinExistence type="predicted"/>
<evidence type="ECO:0000256" key="2">
    <source>
        <dbReference type="SAM" id="Phobius"/>
    </source>
</evidence>
<keyword evidence="2" id="KW-0812">Transmembrane</keyword>
<name>A0A016UJS9_9BILA</name>
<keyword evidence="2" id="KW-1133">Transmembrane helix</keyword>
<gene>
    <name evidence="3" type="primary">Acey_s0038.g3615</name>
    <name evidence="3" type="ORF">Y032_0038g3615</name>
</gene>
<accession>A0A016UJS9</accession>
<protein>
    <submittedName>
        <fullName evidence="3">Uncharacterized protein</fullName>
    </submittedName>
</protein>
<sequence>MTSTGFLVRTQSKTSSPFSSRRREKPLGAGPGLPVAGRGTSPQAKLTARDTSPMHSYSILRLLLVLLAAVCVFAGGFPLGSHHVVDILRQTHGGFVMGPVV</sequence>
<dbReference type="Proteomes" id="UP000024635">
    <property type="component" value="Unassembled WGS sequence"/>
</dbReference>
<dbReference type="STRING" id="53326.A0A016UJS9"/>
<dbReference type="AlphaFoldDB" id="A0A016UJS9"/>
<evidence type="ECO:0000313" key="3">
    <source>
        <dbReference type="EMBL" id="EYC15072.1"/>
    </source>
</evidence>
<keyword evidence="4" id="KW-1185">Reference proteome</keyword>